<name>A0ABV6MPK9_9PSEU</name>
<reference evidence="1 2" key="1">
    <citation type="submission" date="2024-09" db="EMBL/GenBank/DDBJ databases">
        <authorList>
            <person name="Sun Q."/>
            <person name="Mori K."/>
        </authorList>
    </citation>
    <scope>NUCLEOTIDE SEQUENCE [LARGE SCALE GENOMIC DNA]</scope>
    <source>
        <strain evidence="1 2">TBRC 1432</strain>
    </source>
</reference>
<sequence length="375" mass="41115">MIAASTALVLWAPSSTLLSSDGCKVGEREYVDYVTAGHVRVIARENWLISRRFRDSHPWAEGAPWIPLVDDEIRRIAEEDATKPMPQRRVIIAPAEAGKEWAEQYVVENPSVLRAVERVVHRGADDLPAGVLETAHRYSSDPRGAAVQVLRQAYNHGDAIAASGATAPFFLANQDSKFLRWIAEFDSSGDALPATRRRRSAHQDYARLADELLDLLRTLDLVGDVSDLRRFVGSEGHAQLANWYARICECAAVEDPSSIEGKLYRELARDLDDARLSNTLRSWLAKKEPATEFSLGLSTGLAGLAFDGPTVLSIAGVLLGALPVGRGLLKRLGFVAADYTGMQWPFLYTFGRNASGRRVGRLRRALGLPPNGDTG</sequence>
<protein>
    <recommendedName>
        <fullName evidence="3">DUF2236 domain-containing protein</fullName>
    </recommendedName>
</protein>
<evidence type="ECO:0000313" key="2">
    <source>
        <dbReference type="Proteomes" id="UP001589810"/>
    </source>
</evidence>
<comment type="caution">
    <text evidence="1">The sequence shown here is derived from an EMBL/GenBank/DDBJ whole genome shotgun (WGS) entry which is preliminary data.</text>
</comment>
<dbReference type="Proteomes" id="UP001589810">
    <property type="component" value="Unassembled WGS sequence"/>
</dbReference>
<organism evidence="1 2">
    <name type="scientific">Kutzneria chonburiensis</name>
    <dbReference type="NCBI Taxonomy" id="1483604"/>
    <lineage>
        <taxon>Bacteria</taxon>
        <taxon>Bacillati</taxon>
        <taxon>Actinomycetota</taxon>
        <taxon>Actinomycetes</taxon>
        <taxon>Pseudonocardiales</taxon>
        <taxon>Pseudonocardiaceae</taxon>
        <taxon>Kutzneria</taxon>
    </lineage>
</organism>
<dbReference type="RefSeq" id="WP_379793972.1">
    <property type="nucleotide sequence ID" value="NZ_JBHLUD010000003.1"/>
</dbReference>
<gene>
    <name evidence="1" type="ORF">ACFFH7_12195</name>
</gene>
<dbReference type="EMBL" id="JBHLUD010000003">
    <property type="protein sequence ID" value="MFC0542248.1"/>
    <property type="molecule type" value="Genomic_DNA"/>
</dbReference>
<proteinExistence type="predicted"/>
<accession>A0ABV6MPK9</accession>
<evidence type="ECO:0000313" key="1">
    <source>
        <dbReference type="EMBL" id="MFC0542248.1"/>
    </source>
</evidence>
<keyword evidence="2" id="KW-1185">Reference proteome</keyword>
<evidence type="ECO:0008006" key="3">
    <source>
        <dbReference type="Google" id="ProtNLM"/>
    </source>
</evidence>